<dbReference type="InterPro" id="IPR036909">
    <property type="entry name" value="Cyt_c-like_dom_sf"/>
</dbReference>
<dbReference type="Gene3D" id="1.10.760.10">
    <property type="entry name" value="Cytochrome c-like domain"/>
    <property type="match status" value="1"/>
</dbReference>
<keyword evidence="3 4" id="KW-0408">Iron</keyword>
<dbReference type="OrthoDB" id="9811281at2"/>
<evidence type="ECO:0000256" key="6">
    <source>
        <dbReference type="SAM" id="MobiDB-lite"/>
    </source>
</evidence>
<keyword evidence="5" id="KW-0175">Coiled coil</keyword>
<evidence type="ECO:0000256" key="7">
    <source>
        <dbReference type="SAM" id="Phobius"/>
    </source>
</evidence>
<dbReference type="EMBL" id="PQVF01000004">
    <property type="protein sequence ID" value="POY37599.1"/>
    <property type="molecule type" value="Genomic_DNA"/>
</dbReference>
<dbReference type="PANTHER" id="PTHR33751">
    <property type="entry name" value="CBB3-TYPE CYTOCHROME C OXIDASE SUBUNIT FIXP"/>
    <property type="match status" value="1"/>
</dbReference>
<evidence type="ECO:0000256" key="3">
    <source>
        <dbReference type="ARBA" id="ARBA00023004"/>
    </source>
</evidence>
<keyword evidence="7" id="KW-0472">Membrane</keyword>
<comment type="caution">
    <text evidence="9">The sequence shown here is derived from an EMBL/GenBank/DDBJ whole genome shotgun (WGS) entry which is preliminary data.</text>
</comment>
<feature type="domain" description="Cytochrome c" evidence="8">
    <location>
        <begin position="135"/>
        <end position="214"/>
    </location>
</feature>
<feature type="coiled-coil region" evidence="5">
    <location>
        <begin position="98"/>
        <end position="125"/>
    </location>
</feature>
<evidence type="ECO:0000259" key="8">
    <source>
        <dbReference type="PROSITE" id="PS51007"/>
    </source>
</evidence>
<dbReference type="GO" id="GO:0009055">
    <property type="term" value="F:electron transfer activity"/>
    <property type="evidence" value="ECO:0007669"/>
    <property type="project" value="InterPro"/>
</dbReference>
<dbReference type="AlphaFoldDB" id="A0A2S5A5M0"/>
<evidence type="ECO:0000313" key="9">
    <source>
        <dbReference type="EMBL" id="POY37599.1"/>
    </source>
</evidence>
<name>A0A2S5A5M0_9SPHI</name>
<feature type="transmembrane region" description="Helical" evidence="7">
    <location>
        <begin position="69"/>
        <end position="91"/>
    </location>
</feature>
<sequence>MKIIRVYFGIELKTLITGKKEAVLAATPKKKWYSFERINSTVPIEKEGELLMEHDYDGIHELDNKMPPWFIWLFNVTIGISVIYLLVFHVIKAAPLQIDEYKNELAVAEKHMEEYQKKSANLVDENSVVLLTEAAQVSKGADVFKTNCVACHGAKGEGGVGPNLTDDYWLHGGGIKNIFKTIKYGVVEKGMRSWQQDLSPVQIQEVASYIQTLHGTNPPNAKEKQGELYKEGATADANSKPADSTDTQVKKDSVTTAKM</sequence>
<keyword evidence="7" id="KW-0812">Transmembrane</keyword>
<dbReference type="InterPro" id="IPR038414">
    <property type="entry name" value="CcoP_N_sf"/>
</dbReference>
<dbReference type="Gene3D" id="6.10.280.130">
    <property type="match status" value="1"/>
</dbReference>
<gene>
    <name evidence="9" type="ORF">C3K47_07045</name>
</gene>
<feature type="region of interest" description="Disordered" evidence="6">
    <location>
        <begin position="214"/>
        <end position="259"/>
    </location>
</feature>
<evidence type="ECO:0000313" key="10">
    <source>
        <dbReference type="Proteomes" id="UP000236893"/>
    </source>
</evidence>
<dbReference type="GO" id="GO:0046872">
    <property type="term" value="F:metal ion binding"/>
    <property type="evidence" value="ECO:0007669"/>
    <property type="project" value="UniProtKB-KW"/>
</dbReference>
<accession>A0A2S5A5M0</accession>
<keyword evidence="2 4" id="KW-0479">Metal-binding</keyword>
<reference evidence="9 10" key="1">
    <citation type="submission" date="2018-01" db="EMBL/GenBank/DDBJ databases">
        <authorList>
            <person name="Gaut B.S."/>
            <person name="Morton B.R."/>
            <person name="Clegg M.T."/>
            <person name="Duvall M.R."/>
        </authorList>
    </citation>
    <scope>NUCLEOTIDE SEQUENCE [LARGE SCALE GENOMIC DNA]</scope>
    <source>
        <strain evidence="9 10">HR-AV</strain>
    </source>
</reference>
<dbReference type="GO" id="GO:0020037">
    <property type="term" value="F:heme binding"/>
    <property type="evidence" value="ECO:0007669"/>
    <property type="project" value="InterPro"/>
</dbReference>
<feature type="compositionally biased region" description="Basic and acidic residues" evidence="6">
    <location>
        <begin position="221"/>
        <end position="230"/>
    </location>
</feature>
<dbReference type="PROSITE" id="PS51007">
    <property type="entry name" value="CYTC"/>
    <property type="match status" value="1"/>
</dbReference>
<keyword evidence="7" id="KW-1133">Transmembrane helix</keyword>
<dbReference type="PANTHER" id="PTHR33751:SF1">
    <property type="entry name" value="CBB3-TYPE CYTOCHROME C OXIDASE SUBUNIT FIXP"/>
    <property type="match status" value="1"/>
</dbReference>
<dbReference type="Pfam" id="PF13442">
    <property type="entry name" value="Cytochrome_CBB3"/>
    <property type="match status" value="1"/>
</dbReference>
<proteinExistence type="predicted"/>
<protein>
    <submittedName>
        <fullName evidence="9">Cytochrome oxidase subunit III</fullName>
    </submittedName>
</protein>
<keyword evidence="10" id="KW-1185">Reference proteome</keyword>
<dbReference type="InterPro" id="IPR032858">
    <property type="entry name" value="CcoP_N"/>
</dbReference>
<organism evidence="9 10">
    <name type="scientific">Solitalea longa</name>
    <dbReference type="NCBI Taxonomy" id="2079460"/>
    <lineage>
        <taxon>Bacteria</taxon>
        <taxon>Pseudomonadati</taxon>
        <taxon>Bacteroidota</taxon>
        <taxon>Sphingobacteriia</taxon>
        <taxon>Sphingobacteriales</taxon>
        <taxon>Sphingobacteriaceae</taxon>
        <taxon>Solitalea</taxon>
    </lineage>
</organism>
<evidence type="ECO:0000256" key="2">
    <source>
        <dbReference type="ARBA" id="ARBA00022723"/>
    </source>
</evidence>
<dbReference type="InterPro" id="IPR050597">
    <property type="entry name" value="Cytochrome_c_Oxidase_Subunit"/>
</dbReference>
<dbReference type="Proteomes" id="UP000236893">
    <property type="component" value="Unassembled WGS sequence"/>
</dbReference>
<evidence type="ECO:0000256" key="1">
    <source>
        <dbReference type="ARBA" id="ARBA00022617"/>
    </source>
</evidence>
<evidence type="ECO:0000256" key="5">
    <source>
        <dbReference type="SAM" id="Coils"/>
    </source>
</evidence>
<dbReference type="Pfam" id="PF14715">
    <property type="entry name" value="FixP_N"/>
    <property type="match status" value="1"/>
</dbReference>
<keyword evidence="1 4" id="KW-0349">Heme</keyword>
<dbReference type="SUPFAM" id="SSF46626">
    <property type="entry name" value="Cytochrome c"/>
    <property type="match status" value="1"/>
</dbReference>
<evidence type="ECO:0000256" key="4">
    <source>
        <dbReference type="PROSITE-ProRule" id="PRU00433"/>
    </source>
</evidence>
<dbReference type="InterPro" id="IPR009056">
    <property type="entry name" value="Cyt_c-like_dom"/>
</dbReference>